<keyword evidence="2" id="KW-1185">Reference proteome</keyword>
<reference evidence="1" key="1">
    <citation type="journal article" date="2020" name="Stud. Mycol.">
        <title>101 Dothideomycetes genomes: a test case for predicting lifestyles and emergence of pathogens.</title>
        <authorList>
            <person name="Haridas S."/>
            <person name="Albert R."/>
            <person name="Binder M."/>
            <person name="Bloem J."/>
            <person name="Labutti K."/>
            <person name="Salamov A."/>
            <person name="Andreopoulos B."/>
            <person name="Baker S."/>
            <person name="Barry K."/>
            <person name="Bills G."/>
            <person name="Bluhm B."/>
            <person name="Cannon C."/>
            <person name="Castanera R."/>
            <person name="Culley D."/>
            <person name="Daum C."/>
            <person name="Ezra D."/>
            <person name="Gonzalez J."/>
            <person name="Henrissat B."/>
            <person name="Kuo A."/>
            <person name="Liang C."/>
            <person name="Lipzen A."/>
            <person name="Lutzoni F."/>
            <person name="Magnuson J."/>
            <person name="Mondo S."/>
            <person name="Nolan M."/>
            <person name="Ohm R."/>
            <person name="Pangilinan J."/>
            <person name="Park H.-J."/>
            <person name="Ramirez L."/>
            <person name="Alfaro M."/>
            <person name="Sun H."/>
            <person name="Tritt A."/>
            <person name="Yoshinaga Y."/>
            <person name="Zwiers L.-H."/>
            <person name="Turgeon B."/>
            <person name="Goodwin S."/>
            <person name="Spatafora J."/>
            <person name="Crous P."/>
            <person name="Grigoriev I."/>
        </authorList>
    </citation>
    <scope>NUCLEOTIDE SEQUENCE</scope>
    <source>
        <strain evidence="1">CBS 107.79</strain>
    </source>
</reference>
<dbReference type="OrthoDB" id="3783760at2759"/>
<evidence type="ECO:0000313" key="2">
    <source>
        <dbReference type="Proteomes" id="UP000800036"/>
    </source>
</evidence>
<dbReference type="Proteomes" id="UP000800036">
    <property type="component" value="Unassembled WGS sequence"/>
</dbReference>
<sequence length="207" mass="21574">MIDHRRTLFADHDPSADMIEQTIFLGALALVPSIVLSTPVETLGSKHTVFLASCTPSDCPIDLCDPAGGMDAPPVLEHMLASCVVSTSGAGHFVNGPPSGSTASATAYASTSSTRWEGVSRSLKFSRYGTFKTSIDAKAGSLAKGEIAGSATLTARDGGTEAEPFLCFKDGSTKFRAKHDGDWFTCTAAYYCPTVDAGTTPLGTLPE</sequence>
<organism evidence="1 2">
    <name type="scientific">Bimuria novae-zelandiae CBS 107.79</name>
    <dbReference type="NCBI Taxonomy" id="1447943"/>
    <lineage>
        <taxon>Eukaryota</taxon>
        <taxon>Fungi</taxon>
        <taxon>Dikarya</taxon>
        <taxon>Ascomycota</taxon>
        <taxon>Pezizomycotina</taxon>
        <taxon>Dothideomycetes</taxon>
        <taxon>Pleosporomycetidae</taxon>
        <taxon>Pleosporales</taxon>
        <taxon>Massarineae</taxon>
        <taxon>Didymosphaeriaceae</taxon>
        <taxon>Bimuria</taxon>
    </lineage>
</organism>
<proteinExistence type="predicted"/>
<evidence type="ECO:0000313" key="1">
    <source>
        <dbReference type="EMBL" id="KAF1965120.1"/>
    </source>
</evidence>
<gene>
    <name evidence="1" type="ORF">BU23DRAFT_575143</name>
</gene>
<name>A0A6A5UL93_9PLEO</name>
<dbReference type="EMBL" id="ML976769">
    <property type="protein sequence ID" value="KAF1965120.1"/>
    <property type="molecule type" value="Genomic_DNA"/>
</dbReference>
<protein>
    <submittedName>
        <fullName evidence="1">Uncharacterized protein</fullName>
    </submittedName>
</protein>
<dbReference type="AlphaFoldDB" id="A0A6A5UL93"/>
<accession>A0A6A5UL93</accession>